<gene>
    <name evidence="2" type="ORF">RVR_4504</name>
</gene>
<sequence>MSGCCGQGPVILSGAGAVPRVDVETVLLCDVLPDGTIAGQALVEPVYDTSTGERIGTRTVDPVTGDTYTPSGTLTACGASDGCNATTSVLVLCDTATDGTATQFVRATTYDCEGTLIATLDRTLDGAAYAPAGTVGVCPASPDCESPTTPTATVGLCLADGTPIAVTVVRDCTGAVTSEGWINLTSGAYSAGAPPAGTTSCGSSQSVQVSGTFCDVDDAGDVVGLVLIEYSYADDGTIDAVRLVDAVTGDTYTPTGTVTTCPAGVEQPERDLVQLCDTATDGTSTPFVRDYGRDENGAIVGHSDYGLDGTPYTPAGTVGVCQPPDPEPCRSSTTLPLCDSAPLDVGALVVATATDPTPYFQTGDGVTKRIVLVDPQPLFDGGTIVVAGPAGGEPTPEPVHRYAAALLTLPADACPPCGDWPDTLTLTVAATATNDGPAAGNAVCGRYTLFNGATVLGENEIRDTPVGGFSNFSVTADVSYADLVAGTIALKMDLETRHMGQKSWTVSDFTITLDAVQAGCGTSFLRTIRRDCVTGDLVDVLDTDYEGQPYTPVGEVASCTAHSTCGSSSGGGGNTSDCEQCSPLVLCDAVPGAAPVPFLRTICLNCIGGVVGVMDTELDGVTAYEVAGTVVDCAAAGDCPSSYSTECWEVVTAKASYDNTQGSPCGSVTPNMDQCAGTWRLNSWIVDGVELVTGTPPTFVATGCGGAADQLHGAWAATLATLDPDAGWAAAYNGQCLFFIQAATANPDVVYGQMLLERTAGGTPTAYTLGSAQTRQSTTYTKRFTQECDGSTTVTWLDADGEEVDEPEGELRSCGGTDPTDPTDPDGQAVDTGVRAVTGTAAQDLVAEFTGVQSVSLTVLAGAVAVTMTDGAAVEIPAGVAMTWSVSKPTDTALSAASFAGADASAEYLLNWTRR</sequence>
<accession>A0A7U3UQ67</accession>
<keyword evidence="3" id="KW-1185">Reference proteome</keyword>
<feature type="region of interest" description="Disordered" evidence="1">
    <location>
        <begin position="802"/>
        <end position="827"/>
    </location>
</feature>
<evidence type="ECO:0000313" key="2">
    <source>
        <dbReference type="EMBL" id="BBA98355.1"/>
    </source>
</evidence>
<reference evidence="2 3" key="2">
    <citation type="journal article" date="2011" name="J. Antibiot.">
        <title>Furaquinocins I and J: novel polyketide isoprenoid hybrid compounds from Streptomyces reveromyceticus SN-593.</title>
        <authorList>
            <person name="Panthee S."/>
            <person name="Takahashi S."/>
            <person name="Takagi H."/>
            <person name="Nogawa T."/>
            <person name="Oowada E."/>
            <person name="Uramoto M."/>
            <person name="Osada H."/>
        </authorList>
    </citation>
    <scope>NUCLEOTIDE SEQUENCE [LARGE SCALE GENOMIC DNA]</scope>
    <source>
        <strain evidence="2 3">SN-593</strain>
    </source>
</reference>
<dbReference type="EMBL" id="AP018365">
    <property type="protein sequence ID" value="BBA98355.1"/>
    <property type="molecule type" value="Genomic_DNA"/>
</dbReference>
<proteinExistence type="predicted"/>
<reference evidence="2 3" key="4">
    <citation type="journal article" date="2020" name="Sci. Rep.">
        <title>beta-carboline chemical signals induce reveromycin production through a LuxR family regulator in Streptomyces sp. SN-593.</title>
        <authorList>
            <person name="Panthee S."/>
            <person name="Kito N."/>
            <person name="Hayashi T."/>
            <person name="Shimizu T."/>
            <person name="Ishikawa J."/>
            <person name="Hamamoto H."/>
            <person name="Osada H."/>
            <person name="Takahashi S."/>
        </authorList>
    </citation>
    <scope>NUCLEOTIDE SEQUENCE [LARGE SCALE GENOMIC DNA]</scope>
    <source>
        <strain evidence="2 3">SN-593</strain>
    </source>
</reference>
<name>A0A7U3UQ67_9ACTN</name>
<dbReference type="KEGG" id="arev:RVR_4504"/>
<reference evidence="2 3" key="1">
    <citation type="journal article" date="2010" name="J. Bacteriol.">
        <title>Biochemical characterization of a novel indole prenyltransferase from Streptomyces sp. SN-593.</title>
        <authorList>
            <person name="Takahashi S."/>
            <person name="Takagi H."/>
            <person name="Toyoda A."/>
            <person name="Uramoto M."/>
            <person name="Nogawa T."/>
            <person name="Ueki M."/>
            <person name="Sakaki Y."/>
            <person name="Osada H."/>
        </authorList>
    </citation>
    <scope>NUCLEOTIDE SEQUENCE [LARGE SCALE GENOMIC DNA]</scope>
    <source>
        <strain evidence="2 3">SN-593</strain>
    </source>
</reference>
<protein>
    <submittedName>
        <fullName evidence="2">Uncharacterized protein</fullName>
    </submittedName>
</protein>
<reference evidence="2 3" key="3">
    <citation type="journal article" date="2011" name="Nat. Chem. Biol.">
        <title>Reveromycin A biosynthesis uses RevG and RevJ for stereospecific spiroacetal formation.</title>
        <authorList>
            <person name="Takahashi S."/>
            <person name="Toyoda A."/>
            <person name="Sekiyama Y."/>
            <person name="Takagi H."/>
            <person name="Nogawa T."/>
            <person name="Uramoto M."/>
            <person name="Suzuki R."/>
            <person name="Koshino H."/>
            <person name="Kumano T."/>
            <person name="Panthee S."/>
            <person name="Dairi T."/>
            <person name="Ishikawa J."/>
            <person name="Ikeda H."/>
            <person name="Sakaki Y."/>
            <person name="Osada H."/>
        </authorList>
    </citation>
    <scope>NUCLEOTIDE SEQUENCE [LARGE SCALE GENOMIC DNA]</scope>
    <source>
        <strain evidence="2 3">SN-593</strain>
    </source>
</reference>
<dbReference type="AlphaFoldDB" id="A0A7U3UQ67"/>
<evidence type="ECO:0000256" key="1">
    <source>
        <dbReference type="SAM" id="MobiDB-lite"/>
    </source>
</evidence>
<organism evidence="2 3">
    <name type="scientific">Actinacidiphila reveromycinica</name>
    <dbReference type="NCBI Taxonomy" id="659352"/>
    <lineage>
        <taxon>Bacteria</taxon>
        <taxon>Bacillati</taxon>
        <taxon>Actinomycetota</taxon>
        <taxon>Actinomycetes</taxon>
        <taxon>Kitasatosporales</taxon>
        <taxon>Streptomycetaceae</taxon>
        <taxon>Actinacidiphila</taxon>
    </lineage>
</organism>
<evidence type="ECO:0000313" key="3">
    <source>
        <dbReference type="Proteomes" id="UP000595703"/>
    </source>
</evidence>
<dbReference type="Proteomes" id="UP000595703">
    <property type="component" value="Chromosome"/>
</dbReference>